<comment type="subcellular location">
    <subcellularLocation>
        <location evidence="1">Membrane</location>
        <topology evidence="1">Single-pass type II membrane protein</topology>
    </subcellularLocation>
</comment>
<evidence type="ECO:0000313" key="15">
    <source>
        <dbReference type="Proteomes" id="UP000014760"/>
    </source>
</evidence>
<feature type="domain" description="Galactosyltransferase C-terminal" evidence="11">
    <location>
        <begin position="118"/>
        <end position="195"/>
    </location>
</feature>
<evidence type="ECO:0000256" key="2">
    <source>
        <dbReference type="ARBA" id="ARBA00004922"/>
    </source>
</evidence>
<dbReference type="Proteomes" id="UP000014760">
    <property type="component" value="Unassembled WGS sequence"/>
</dbReference>
<comment type="similarity">
    <text evidence="3">Belongs to the glycosyltransferase 7 family.</text>
</comment>
<dbReference type="InterPro" id="IPR003859">
    <property type="entry name" value="Galactosyl_T"/>
</dbReference>
<reference evidence="15" key="1">
    <citation type="submission" date="2012-12" db="EMBL/GenBank/DDBJ databases">
        <authorList>
            <person name="Hellsten U."/>
            <person name="Grimwood J."/>
            <person name="Chapman J.A."/>
            <person name="Shapiro H."/>
            <person name="Aerts A."/>
            <person name="Otillar R.P."/>
            <person name="Terry A.Y."/>
            <person name="Boore J.L."/>
            <person name="Simakov O."/>
            <person name="Marletaz F."/>
            <person name="Cho S.-J."/>
            <person name="Edsinger-Gonzales E."/>
            <person name="Havlak P."/>
            <person name="Kuo D.-H."/>
            <person name="Larsson T."/>
            <person name="Lv J."/>
            <person name="Arendt D."/>
            <person name="Savage R."/>
            <person name="Osoegawa K."/>
            <person name="de Jong P."/>
            <person name="Lindberg D.R."/>
            <person name="Seaver E.C."/>
            <person name="Weisblat D.A."/>
            <person name="Putnam N.H."/>
            <person name="Grigoriev I.V."/>
            <person name="Rokhsar D.S."/>
        </authorList>
    </citation>
    <scope>NUCLEOTIDE SEQUENCE</scope>
    <source>
        <strain evidence="15">I ESC-2004</strain>
    </source>
</reference>
<sequence>MEQLELLHTELEAGGSWYPVNCSSRHRVAIVVPYRDRVDHLRILLEHLHPFLQKQLLDYKIFVVEQDSSAPFNRGMLMNIGFKEANSVDHPYDCFIFHDVDLLPEDDRNIYDCAEKPRHMSAAVDTLGYKLPYANLFGGVSAISRQQFELVNGYSNKFFGWGGEDDDIFNRLKYNDLKISRRPMNIARYKMLQHRKNPPARNRMKYLNGGISRYDRDGVNSLIYKLTALDRRKLFTLVSVVIDESTVIKVIIIMRCGLQRYDYTNFHRVFEPHHWSTGHRLI</sequence>
<keyword evidence="9" id="KW-0472">Membrane</keyword>
<dbReference type="OrthoDB" id="10016069at2759"/>
<dbReference type="EMBL" id="KB297068">
    <property type="protein sequence ID" value="ELU11003.1"/>
    <property type="molecule type" value="Genomic_DNA"/>
</dbReference>
<dbReference type="UniPathway" id="UPA00378"/>
<evidence type="ECO:0000256" key="1">
    <source>
        <dbReference type="ARBA" id="ARBA00004606"/>
    </source>
</evidence>
<dbReference type="GO" id="GO:0005794">
    <property type="term" value="C:Golgi apparatus"/>
    <property type="evidence" value="ECO:0007669"/>
    <property type="project" value="TreeGrafter"/>
</dbReference>
<evidence type="ECO:0000256" key="3">
    <source>
        <dbReference type="ARBA" id="ARBA00005735"/>
    </source>
</evidence>
<evidence type="ECO:0000256" key="6">
    <source>
        <dbReference type="ARBA" id="ARBA00022692"/>
    </source>
</evidence>
<dbReference type="EnsemblMetazoa" id="CapteT120554">
    <property type="protein sequence ID" value="CapteP120554"/>
    <property type="gene ID" value="CapteG120554"/>
</dbReference>
<dbReference type="InterPro" id="IPR029044">
    <property type="entry name" value="Nucleotide-diphossugar_trans"/>
</dbReference>
<dbReference type="InterPro" id="IPR027995">
    <property type="entry name" value="Galactosyl_T_N"/>
</dbReference>
<keyword evidence="15" id="KW-1185">Reference proteome</keyword>
<dbReference type="EMBL" id="AMQN01005887">
    <property type="status" value="NOT_ANNOTATED_CDS"/>
    <property type="molecule type" value="Genomic_DNA"/>
</dbReference>
<evidence type="ECO:0000256" key="7">
    <source>
        <dbReference type="ARBA" id="ARBA00022968"/>
    </source>
</evidence>
<dbReference type="AlphaFoldDB" id="R7UWK7"/>
<keyword evidence="10" id="KW-0325">Glycoprotein</keyword>
<dbReference type="Gene3D" id="3.90.550.10">
    <property type="entry name" value="Spore Coat Polysaccharide Biosynthesis Protein SpsA, Chain A"/>
    <property type="match status" value="1"/>
</dbReference>
<feature type="domain" description="Galactosyltransferase N-terminal" evidence="12">
    <location>
        <begin position="2"/>
        <end position="113"/>
    </location>
</feature>
<evidence type="ECO:0000313" key="13">
    <source>
        <dbReference type="EMBL" id="ELU11003.1"/>
    </source>
</evidence>
<keyword evidence="5" id="KW-0808">Transferase</keyword>
<keyword evidence="4" id="KW-0328">Glycosyltransferase</keyword>
<dbReference type="OMA" id="MTHIAAP"/>
<dbReference type="HOGENOM" id="CLU_044391_1_4_1"/>
<dbReference type="PANTHER" id="PTHR19300:SF57">
    <property type="entry name" value="BETA-1,4-N-ACETYLGALACTOSAMINYLTRANSFERASE"/>
    <property type="match status" value="1"/>
</dbReference>
<dbReference type="PANTHER" id="PTHR19300">
    <property type="entry name" value="BETA-1,4-GALACTOSYLTRANSFERASE"/>
    <property type="match status" value="1"/>
</dbReference>
<dbReference type="PRINTS" id="PR02050">
    <property type="entry name" value="B14GALTRFASE"/>
</dbReference>
<evidence type="ECO:0000256" key="4">
    <source>
        <dbReference type="ARBA" id="ARBA00022676"/>
    </source>
</evidence>
<evidence type="ECO:0000259" key="12">
    <source>
        <dbReference type="Pfam" id="PF13733"/>
    </source>
</evidence>
<dbReference type="Pfam" id="PF13733">
    <property type="entry name" value="Glyco_transf_7N"/>
    <property type="match status" value="1"/>
</dbReference>
<dbReference type="GO" id="GO:0008378">
    <property type="term" value="F:galactosyltransferase activity"/>
    <property type="evidence" value="ECO:0007669"/>
    <property type="project" value="TreeGrafter"/>
</dbReference>
<gene>
    <name evidence="13" type="ORF">CAPTEDRAFT_120554</name>
</gene>
<comment type="pathway">
    <text evidence="2">Protein modification; protein glycosylation.</text>
</comment>
<protein>
    <recommendedName>
        <fullName evidence="16">Beta-1,4-N-acetylgalactosaminyltransferase bre-4</fullName>
    </recommendedName>
</protein>
<organism evidence="13">
    <name type="scientific">Capitella teleta</name>
    <name type="common">Polychaete worm</name>
    <dbReference type="NCBI Taxonomy" id="283909"/>
    <lineage>
        <taxon>Eukaryota</taxon>
        <taxon>Metazoa</taxon>
        <taxon>Spiralia</taxon>
        <taxon>Lophotrochozoa</taxon>
        <taxon>Annelida</taxon>
        <taxon>Polychaeta</taxon>
        <taxon>Sedentaria</taxon>
        <taxon>Scolecida</taxon>
        <taxon>Capitellidae</taxon>
        <taxon>Capitella</taxon>
    </lineage>
</organism>
<dbReference type="CDD" id="cd00899">
    <property type="entry name" value="b4GalT"/>
    <property type="match status" value="1"/>
</dbReference>
<dbReference type="STRING" id="283909.R7UWK7"/>
<evidence type="ECO:0000259" key="11">
    <source>
        <dbReference type="Pfam" id="PF02709"/>
    </source>
</evidence>
<reference evidence="14" key="3">
    <citation type="submission" date="2015-06" db="UniProtKB">
        <authorList>
            <consortium name="EnsemblMetazoa"/>
        </authorList>
    </citation>
    <scope>IDENTIFICATION</scope>
</reference>
<dbReference type="GO" id="GO:0033842">
    <property type="term" value="F:N-acetyl-beta-glucosaminyl-derivative 4-beta-N-acetylgalactosaminyltransferase activity"/>
    <property type="evidence" value="ECO:0007669"/>
    <property type="project" value="TreeGrafter"/>
</dbReference>
<accession>R7UWK7</accession>
<reference evidence="13 15" key="2">
    <citation type="journal article" date="2013" name="Nature">
        <title>Insights into bilaterian evolution from three spiralian genomes.</title>
        <authorList>
            <person name="Simakov O."/>
            <person name="Marletaz F."/>
            <person name="Cho S.J."/>
            <person name="Edsinger-Gonzales E."/>
            <person name="Havlak P."/>
            <person name="Hellsten U."/>
            <person name="Kuo D.H."/>
            <person name="Larsson T."/>
            <person name="Lv J."/>
            <person name="Arendt D."/>
            <person name="Savage R."/>
            <person name="Osoegawa K."/>
            <person name="de Jong P."/>
            <person name="Grimwood J."/>
            <person name="Chapman J.A."/>
            <person name="Shapiro H."/>
            <person name="Aerts A."/>
            <person name="Otillar R.P."/>
            <person name="Terry A.Y."/>
            <person name="Boore J.L."/>
            <person name="Grigoriev I.V."/>
            <person name="Lindberg D.R."/>
            <person name="Seaver E.C."/>
            <person name="Weisblat D.A."/>
            <person name="Putnam N.H."/>
            <person name="Rokhsar D.S."/>
        </authorList>
    </citation>
    <scope>NUCLEOTIDE SEQUENCE</scope>
    <source>
        <strain evidence="13 15">I ESC-2004</strain>
    </source>
</reference>
<name>R7UWK7_CAPTE</name>
<dbReference type="InterPro" id="IPR027791">
    <property type="entry name" value="Galactosyl_T_C"/>
</dbReference>
<evidence type="ECO:0000256" key="5">
    <source>
        <dbReference type="ARBA" id="ARBA00022679"/>
    </source>
</evidence>
<evidence type="ECO:0000313" key="14">
    <source>
        <dbReference type="EnsemblMetazoa" id="CapteP120554"/>
    </source>
</evidence>
<dbReference type="Pfam" id="PF02709">
    <property type="entry name" value="Glyco_transf_7C"/>
    <property type="match status" value="1"/>
</dbReference>
<proteinExistence type="inferred from homology"/>
<evidence type="ECO:0000256" key="10">
    <source>
        <dbReference type="ARBA" id="ARBA00023180"/>
    </source>
</evidence>
<keyword evidence="6" id="KW-0812">Transmembrane</keyword>
<dbReference type="FunCoup" id="R7UWK7">
    <property type="interactions" value="695"/>
</dbReference>
<keyword evidence="7" id="KW-0735">Signal-anchor</keyword>
<evidence type="ECO:0008006" key="16">
    <source>
        <dbReference type="Google" id="ProtNLM"/>
    </source>
</evidence>
<dbReference type="SUPFAM" id="SSF53448">
    <property type="entry name" value="Nucleotide-diphospho-sugar transferases"/>
    <property type="match status" value="1"/>
</dbReference>
<dbReference type="GO" id="GO:0005975">
    <property type="term" value="P:carbohydrate metabolic process"/>
    <property type="evidence" value="ECO:0007669"/>
    <property type="project" value="InterPro"/>
</dbReference>
<dbReference type="GO" id="GO:0016020">
    <property type="term" value="C:membrane"/>
    <property type="evidence" value="ECO:0007669"/>
    <property type="project" value="UniProtKB-SubCell"/>
</dbReference>
<evidence type="ECO:0000256" key="9">
    <source>
        <dbReference type="ARBA" id="ARBA00023136"/>
    </source>
</evidence>
<dbReference type="GO" id="GO:0006688">
    <property type="term" value="P:glycosphingolipid biosynthetic process"/>
    <property type="evidence" value="ECO:0007669"/>
    <property type="project" value="TreeGrafter"/>
</dbReference>
<evidence type="ECO:0000256" key="8">
    <source>
        <dbReference type="ARBA" id="ARBA00022989"/>
    </source>
</evidence>
<keyword evidence="8" id="KW-1133">Transmembrane helix</keyword>